<evidence type="ECO:0000313" key="3">
    <source>
        <dbReference type="Proteomes" id="UP000014680"/>
    </source>
</evidence>
<dbReference type="OrthoDB" id="10385749at2759"/>
<feature type="compositionally biased region" description="Basic and acidic residues" evidence="1">
    <location>
        <begin position="286"/>
        <end position="337"/>
    </location>
</feature>
<gene>
    <name evidence="2" type="ORF">EIN_327660</name>
</gene>
<dbReference type="GeneID" id="14885087"/>
<name>A0A0A1TXM5_ENTIV</name>
<evidence type="ECO:0000256" key="1">
    <source>
        <dbReference type="SAM" id="MobiDB-lite"/>
    </source>
</evidence>
<proteinExistence type="predicted"/>
<reference evidence="2 3" key="1">
    <citation type="submission" date="2012-10" db="EMBL/GenBank/DDBJ databases">
        <authorList>
            <person name="Zafar N."/>
            <person name="Inman J."/>
            <person name="Hall N."/>
            <person name="Lorenzi H."/>
            <person name="Caler E."/>
        </authorList>
    </citation>
    <scope>NUCLEOTIDE SEQUENCE [LARGE SCALE GENOMIC DNA]</scope>
    <source>
        <strain evidence="2 3">IP1</strain>
    </source>
</reference>
<sequence length="529" mass="62324">MSIPRLRYDYFGGIIFENNVKKYFKVWHDELRVFDESGKTETLDGGKILKIGVIKNNAKKFVVLTDRGLREFECQNSKERESWLRTFETVRIVFQRNNPERLDELKKEKHLEQQKTNTENVIQSELNNKIKSTLFEETHELINLDENEVIANCENLLVDEKDEEIEKVIQLLNIEEQTKNIKEKNEIDVLTIVAERRKRREEEREKWKKLELVAKNDEKDKNEKVEKRCTNEIETNEKVEKVMQKVEELVEEIGVELTNEEREKIKGEEKSEKVNNEIKSTSQNIRRLEIENDGMNEHLKKEKDEKKQEEETHTILQKEEIPLQSIKEEKKEEKPNELFEITEEEPKQVLSDVMKEIPIEDVNITNKKEPEGASDGTRNENELKIEKEVNDEFKDNKKSEEGGVVEDENSENDEEITLGFSVEEESESTEFDTTTENKQNVKEKEQPKELKFEDFVCVNNCEKPIERSEETKDSSEDDEKYKGFDFDTMMAEMGIQPQSPQDDGTAQENASEESFEFEIESDDDDKENK</sequence>
<dbReference type="EMBL" id="KB207015">
    <property type="protein sequence ID" value="ELP86109.1"/>
    <property type="molecule type" value="Genomic_DNA"/>
</dbReference>
<dbReference type="KEGG" id="eiv:EIN_327660"/>
<keyword evidence="3" id="KW-1185">Reference proteome</keyword>
<dbReference type="RefSeq" id="XP_004185455.1">
    <property type="nucleotide sequence ID" value="XM_004185407.1"/>
</dbReference>
<dbReference type="OMA" id="QINKYAN"/>
<accession>A0A0A1TXM5</accession>
<evidence type="ECO:0000313" key="2">
    <source>
        <dbReference type="EMBL" id="ELP86109.1"/>
    </source>
</evidence>
<feature type="compositionally biased region" description="Polar residues" evidence="1">
    <location>
        <begin position="496"/>
        <end position="509"/>
    </location>
</feature>
<feature type="compositionally biased region" description="Basic and acidic residues" evidence="1">
    <location>
        <begin position="264"/>
        <end position="276"/>
    </location>
</feature>
<feature type="region of interest" description="Disordered" evidence="1">
    <location>
        <begin position="461"/>
        <end position="529"/>
    </location>
</feature>
<feature type="compositionally biased region" description="Acidic residues" evidence="1">
    <location>
        <begin position="403"/>
        <end position="430"/>
    </location>
</feature>
<protein>
    <submittedName>
        <fullName evidence="2">Caldesmon, putative</fullName>
    </submittedName>
</protein>
<dbReference type="AlphaFoldDB" id="A0A0A1TXM5"/>
<dbReference type="VEuPathDB" id="AmoebaDB:EIN_327660"/>
<organism evidence="2 3">
    <name type="scientific">Entamoeba invadens IP1</name>
    <dbReference type="NCBI Taxonomy" id="370355"/>
    <lineage>
        <taxon>Eukaryota</taxon>
        <taxon>Amoebozoa</taxon>
        <taxon>Evosea</taxon>
        <taxon>Archamoebae</taxon>
        <taxon>Mastigamoebida</taxon>
        <taxon>Entamoebidae</taxon>
        <taxon>Entamoeba</taxon>
    </lineage>
</organism>
<feature type="compositionally biased region" description="Basic and acidic residues" evidence="1">
    <location>
        <begin position="366"/>
        <end position="401"/>
    </location>
</feature>
<dbReference type="Proteomes" id="UP000014680">
    <property type="component" value="Unassembled WGS sequence"/>
</dbReference>
<feature type="compositionally biased region" description="Acidic residues" evidence="1">
    <location>
        <begin position="510"/>
        <end position="529"/>
    </location>
</feature>
<feature type="compositionally biased region" description="Basic and acidic residues" evidence="1">
    <location>
        <begin position="463"/>
        <end position="485"/>
    </location>
</feature>
<feature type="region of interest" description="Disordered" evidence="1">
    <location>
        <begin position="264"/>
        <end position="447"/>
    </location>
</feature>